<dbReference type="PATRIC" id="fig|1618659.3.peg.470"/>
<protein>
    <recommendedName>
        <fullName evidence="4 5">Small ribosomal subunit protein uS11</fullName>
    </recommendedName>
</protein>
<keyword evidence="2 5" id="KW-0689">Ribosomal protein</keyword>
<dbReference type="PIRSF" id="PIRSF002131">
    <property type="entry name" value="Ribosomal_S11"/>
    <property type="match status" value="1"/>
</dbReference>
<dbReference type="AlphaFoldDB" id="A0A0G1BPE4"/>
<dbReference type="GO" id="GO:0005840">
    <property type="term" value="C:ribosome"/>
    <property type="evidence" value="ECO:0007669"/>
    <property type="project" value="UniProtKB-KW"/>
</dbReference>
<evidence type="ECO:0000313" key="8">
    <source>
        <dbReference type="Proteomes" id="UP000034036"/>
    </source>
</evidence>
<comment type="caution">
    <text evidence="7">The sequence shown here is derived from an EMBL/GenBank/DDBJ whole genome shotgun (WGS) entry which is preliminary data.</text>
</comment>
<comment type="subunit">
    <text evidence="5">Part of the 30S ribosomal subunit. Interacts with proteins S7 and S18. Binds to IF-3.</text>
</comment>
<dbReference type="GO" id="GO:0003735">
    <property type="term" value="F:structural constituent of ribosome"/>
    <property type="evidence" value="ECO:0007669"/>
    <property type="project" value="InterPro"/>
</dbReference>
<organism evidence="7 8">
    <name type="scientific">Candidatus Giovannonibacteria bacterium GW2011_GWF2_42_19</name>
    <dbReference type="NCBI Taxonomy" id="1618659"/>
    <lineage>
        <taxon>Bacteria</taxon>
        <taxon>Candidatus Giovannoniibacteriota</taxon>
    </lineage>
</organism>
<dbReference type="SUPFAM" id="SSF53137">
    <property type="entry name" value="Translational machinery components"/>
    <property type="match status" value="1"/>
</dbReference>
<dbReference type="InterPro" id="IPR018102">
    <property type="entry name" value="Ribosomal_uS11_CS"/>
</dbReference>
<keyword evidence="5" id="KW-0694">RNA-binding</keyword>
<evidence type="ECO:0000256" key="3">
    <source>
        <dbReference type="ARBA" id="ARBA00023274"/>
    </source>
</evidence>
<dbReference type="Proteomes" id="UP000034036">
    <property type="component" value="Unassembled WGS sequence"/>
</dbReference>
<accession>A0A0G1BPE4</accession>
<dbReference type="NCBIfam" id="NF003698">
    <property type="entry name" value="PRK05309.1"/>
    <property type="match status" value="1"/>
</dbReference>
<sequence length="144" mass="15244">MGKKRIITKGSSGVDQGLKSRALDKLPKKKITYGILNILSTYNNTIIAISDEGGNVILSSSSGALGFRGARKGTPYAASKVSELIAEKAKMLGIKDVGIKVRGIGAGRESAIRSFAAQGFNIGFIRDLTPIPHNGPKPPKPRRV</sequence>
<proteinExistence type="inferred from homology"/>
<reference evidence="7 8" key="1">
    <citation type="journal article" date="2015" name="Nature">
        <title>rRNA introns, odd ribosomes, and small enigmatic genomes across a large radiation of phyla.</title>
        <authorList>
            <person name="Brown C.T."/>
            <person name="Hug L.A."/>
            <person name="Thomas B.C."/>
            <person name="Sharon I."/>
            <person name="Castelle C.J."/>
            <person name="Singh A."/>
            <person name="Wilkins M.J."/>
            <person name="Williams K.H."/>
            <person name="Banfield J.F."/>
        </authorList>
    </citation>
    <scope>NUCLEOTIDE SEQUENCE [LARGE SCALE GENOMIC DNA]</scope>
</reference>
<evidence type="ECO:0000256" key="4">
    <source>
        <dbReference type="ARBA" id="ARBA00035160"/>
    </source>
</evidence>
<comment type="function">
    <text evidence="5">Located on the platform of the 30S subunit, it bridges several disparate RNA helices of the 16S rRNA. Forms part of the Shine-Dalgarno cleft in the 70S ribosome.</text>
</comment>
<comment type="similarity">
    <text evidence="1 5 6">Belongs to the universal ribosomal protein uS11 family.</text>
</comment>
<name>A0A0G1BPE4_9BACT</name>
<evidence type="ECO:0000256" key="2">
    <source>
        <dbReference type="ARBA" id="ARBA00022980"/>
    </source>
</evidence>
<dbReference type="Gene3D" id="3.30.420.80">
    <property type="entry name" value="Ribosomal protein S11"/>
    <property type="match status" value="1"/>
</dbReference>
<evidence type="ECO:0000256" key="1">
    <source>
        <dbReference type="ARBA" id="ARBA00006194"/>
    </source>
</evidence>
<keyword evidence="3 5" id="KW-0687">Ribonucleoprotein</keyword>
<dbReference type="EMBL" id="LCDF01000011">
    <property type="protein sequence ID" value="KKS48136.1"/>
    <property type="molecule type" value="Genomic_DNA"/>
</dbReference>
<dbReference type="STRING" id="1618659.UV11_C0011G0017"/>
<keyword evidence="5" id="KW-0699">rRNA-binding</keyword>
<evidence type="ECO:0000313" key="7">
    <source>
        <dbReference type="EMBL" id="KKS48136.1"/>
    </source>
</evidence>
<dbReference type="PROSITE" id="PS00054">
    <property type="entry name" value="RIBOSOMAL_S11"/>
    <property type="match status" value="1"/>
</dbReference>
<dbReference type="GO" id="GO:0019843">
    <property type="term" value="F:rRNA binding"/>
    <property type="evidence" value="ECO:0007669"/>
    <property type="project" value="UniProtKB-UniRule"/>
</dbReference>
<gene>
    <name evidence="5" type="primary">rpsK</name>
    <name evidence="7" type="ORF">UV11_C0011G0017</name>
</gene>
<dbReference type="GO" id="GO:1990904">
    <property type="term" value="C:ribonucleoprotein complex"/>
    <property type="evidence" value="ECO:0007669"/>
    <property type="project" value="UniProtKB-KW"/>
</dbReference>
<dbReference type="HAMAP" id="MF_01310">
    <property type="entry name" value="Ribosomal_uS11"/>
    <property type="match status" value="1"/>
</dbReference>
<dbReference type="InterPro" id="IPR001971">
    <property type="entry name" value="Ribosomal_uS11"/>
</dbReference>
<dbReference type="PANTHER" id="PTHR11759">
    <property type="entry name" value="40S RIBOSOMAL PROTEIN S14/30S RIBOSOMAL PROTEIN S11"/>
    <property type="match status" value="1"/>
</dbReference>
<dbReference type="InterPro" id="IPR036967">
    <property type="entry name" value="Ribosomal_uS11_sf"/>
</dbReference>
<evidence type="ECO:0000256" key="5">
    <source>
        <dbReference type="HAMAP-Rule" id="MF_01310"/>
    </source>
</evidence>
<dbReference type="GO" id="GO:0006412">
    <property type="term" value="P:translation"/>
    <property type="evidence" value="ECO:0007669"/>
    <property type="project" value="UniProtKB-UniRule"/>
</dbReference>
<evidence type="ECO:0000256" key="6">
    <source>
        <dbReference type="RuleBase" id="RU003629"/>
    </source>
</evidence>
<dbReference type="Pfam" id="PF00411">
    <property type="entry name" value="Ribosomal_S11"/>
    <property type="match status" value="1"/>
</dbReference>